<dbReference type="SUPFAM" id="SSF50969">
    <property type="entry name" value="YVTN repeat-like/Quinoprotein amine dehydrogenase"/>
    <property type="match status" value="1"/>
</dbReference>
<organism evidence="6 7">
    <name type="scientific">Rhizobium rhizophilum</name>
    <dbReference type="NCBI Taxonomy" id="1850373"/>
    <lineage>
        <taxon>Bacteria</taxon>
        <taxon>Pseudomonadati</taxon>
        <taxon>Pseudomonadota</taxon>
        <taxon>Alphaproteobacteria</taxon>
        <taxon>Hyphomicrobiales</taxon>
        <taxon>Rhizobiaceae</taxon>
        <taxon>Rhizobium/Agrobacterium group</taxon>
        <taxon>Rhizobium</taxon>
    </lineage>
</organism>
<accession>A0ABY2QRU0</accession>
<dbReference type="Proteomes" id="UP000309667">
    <property type="component" value="Unassembled WGS sequence"/>
</dbReference>
<dbReference type="SUPFAM" id="SSF50814">
    <property type="entry name" value="Lipocalins"/>
    <property type="match status" value="1"/>
</dbReference>
<proteinExistence type="predicted"/>
<dbReference type="InterPro" id="IPR011044">
    <property type="entry name" value="Quino_amine_DH_bsu"/>
</dbReference>
<feature type="compositionally biased region" description="Basic and acidic residues" evidence="3">
    <location>
        <begin position="406"/>
        <end position="433"/>
    </location>
</feature>
<reference evidence="6 7" key="1">
    <citation type="submission" date="2019-04" db="EMBL/GenBank/DDBJ databases">
        <title>Genome sequence of strain 7209-2.</title>
        <authorList>
            <person name="Gao J."/>
            <person name="Sun J."/>
        </authorList>
    </citation>
    <scope>NUCLEOTIDE SEQUENCE [LARGE SCALE GENOMIC DNA]</scope>
    <source>
        <strain evidence="6 7">7209-2</strain>
    </source>
</reference>
<feature type="signal peptide" evidence="4">
    <location>
        <begin position="1"/>
        <end position="24"/>
    </location>
</feature>
<evidence type="ECO:0000313" key="7">
    <source>
        <dbReference type="Proteomes" id="UP000309667"/>
    </source>
</evidence>
<keyword evidence="1 4" id="KW-0732">Signal</keyword>
<evidence type="ECO:0000313" key="6">
    <source>
        <dbReference type="EMBL" id="THV12587.1"/>
    </source>
</evidence>
<sequence length="609" mass="66313">MKRVALGVSALALSAGFVGPMAFADEHPEGVTLYRVFVGDHEAGKVTGFDLNKPESRWTFETTGQNKLYSVNEGSTLVAVQSDNDAVNFINSGISLHSHGDHSDIEIEDPKQIRETLTGPRPFHVIDHDGKVVINFDKGGYAEIVDAHELSHGEIESGRLKQARAHHGFVAPLGNVWVTTVASDAPVEGDAAPTRLGLRAVQADGTPVDDVATCTGIHGEAFSGAYLAAGCKEGILTVAAGNDGPVTNMLTYPADLPSGEATGTLLGAKSMQVFLGNYGAKGLVVVDPVDEPHFRYIELPFRRVDFALDPANARFGYVLTEDGSLHQIDVLNGKLSKSAKVTEPYSMDGHWNDPRPRIAMAGEEIVMSDPNAGLVRRIAKDELRELGTIEVEGKPYNIAVAGGSGKVHDGAEHDHAGHDHDHDGEHAHSHGDPKIYAGYFEDSQIKDRPLSDYAGDWQSVYPYLTDGTLDPVWEHKAEKGTASVEEIRAEYDVGYKTDVERITIKGNVMTFYKGGNPAKGTYAYDGRETLTYKKGNRGVRFIFRKKEGDAEAPDFIQFSDHKIAPEKADHYHLYWGDDRAALLNEVTNWPTYYPSSLTPGHIVSEMKAH</sequence>
<evidence type="ECO:0000256" key="1">
    <source>
        <dbReference type="ARBA" id="ARBA00022729"/>
    </source>
</evidence>
<dbReference type="EMBL" id="STGT01000004">
    <property type="protein sequence ID" value="THV12587.1"/>
    <property type="molecule type" value="Genomic_DNA"/>
</dbReference>
<dbReference type="Pfam" id="PF09223">
    <property type="entry name" value="ZinT"/>
    <property type="match status" value="1"/>
</dbReference>
<comment type="caution">
    <text evidence="6">The sequence shown here is derived from an EMBL/GenBank/DDBJ whole genome shotgun (WGS) entry which is preliminary data.</text>
</comment>
<evidence type="ECO:0000256" key="3">
    <source>
        <dbReference type="SAM" id="MobiDB-lite"/>
    </source>
</evidence>
<name>A0ABY2QRU0_9HYPH</name>
<evidence type="ECO:0000259" key="5">
    <source>
        <dbReference type="Pfam" id="PF09223"/>
    </source>
</evidence>
<dbReference type="InterPro" id="IPR015304">
    <property type="entry name" value="ZinT_dom"/>
</dbReference>
<dbReference type="InterPro" id="IPR012674">
    <property type="entry name" value="Calycin"/>
</dbReference>
<gene>
    <name evidence="6" type="ORF">E9677_17755</name>
</gene>
<evidence type="ECO:0000256" key="4">
    <source>
        <dbReference type="SAM" id="SignalP"/>
    </source>
</evidence>
<feature type="region of interest" description="Disordered" evidence="3">
    <location>
        <begin position="403"/>
        <end position="434"/>
    </location>
</feature>
<feature type="chain" id="PRO_5045778220" evidence="4">
    <location>
        <begin position="25"/>
        <end position="609"/>
    </location>
</feature>
<protein>
    <submittedName>
        <fullName evidence="6">Metal-binding protein ZinT</fullName>
    </submittedName>
</protein>
<evidence type="ECO:0000256" key="2">
    <source>
        <dbReference type="ARBA" id="ARBA00022833"/>
    </source>
</evidence>
<feature type="domain" description="ZinT" evidence="5">
    <location>
        <begin position="434"/>
        <end position="609"/>
    </location>
</feature>
<keyword evidence="7" id="KW-1185">Reference proteome</keyword>
<dbReference type="Gene3D" id="2.40.128.20">
    <property type="match status" value="1"/>
</dbReference>
<keyword evidence="2" id="KW-0862">Zinc</keyword>